<evidence type="ECO:0000256" key="6">
    <source>
        <dbReference type="ARBA" id="ARBA00022692"/>
    </source>
</evidence>
<protein>
    <recommendedName>
        <fullName evidence="10">Xylose transport system permease protein XylH</fullName>
    </recommendedName>
</protein>
<evidence type="ECO:0000256" key="2">
    <source>
        <dbReference type="ARBA" id="ARBA00022448"/>
    </source>
</evidence>
<proteinExistence type="predicted"/>
<dbReference type="PANTHER" id="PTHR32196:SF32">
    <property type="entry name" value="XYLOSE TRANSPORT SYSTEM PERMEASE PROTEIN XYLH"/>
    <property type="match status" value="1"/>
</dbReference>
<dbReference type="GO" id="GO:0022857">
    <property type="term" value="F:transmembrane transporter activity"/>
    <property type="evidence" value="ECO:0007669"/>
    <property type="project" value="InterPro"/>
</dbReference>
<dbReference type="EMBL" id="WJJP01000262">
    <property type="protein sequence ID" value="MBD3324582.1"/>
    <property type="molecule type" value="Genomic_DNA"/>
</dbReference>
<keyword evidence="5" id="KW-0762">Sugar transport</keyword>
<organism evidence="12 13">
    <name type="scientific">candidate division KSB3 bacterium</name>
    <dbReference type="NCBI Taxonomy" id="2044937"/>
    <lineage>
        <taxon>Bacteria</taxon>
        <taxon>candidate division KSB3</taxon>
    </lineage>
</organism>
<keyword evidence="6 11" id="KW-0812">Transmembrane</keyword>
<feature type="transmembrane region" description="Helical" evidence="11">
    <location>
        <begin position="80"/>
        <end position="110"/>
    </location>
</feature>
<evidence type="ECO:0000256" key="7">
    <source>
        <dbReference type="ARBA" id="ARBA00022989"/>
    </source>
</evidence>
<name>A0A9D5Q5T5_9BACT</name>
<evidence type="ECO:0000256" key="8">
    <source>
        <dbReference type="ARBA" id="ARBA00023136"/>
    </source>
</evidence>
<gene>
    <name evidence="12" type="ORF">GF339_08350</name>
</gene>
<evidence type="ECO:0000313" key="13">
    <source>
        <dbReference type="Proteomes" id="UP000649604"/>
    </source>
</evidence>
<evidence type="ECO:0000256" key="4">
    <source>
        <dbReference type="ARBA" id="ARBA00022519"/>
    </source>
</evidence>
<keyword evidence="3" id="KW-1003">Cell membrane</keyword>
<evidence type="ECO:0000256" key="3">
    <source>
        <dbReference type="ARBA" id="ARBA00022475"/>
    </source>
</evidence>
<reference evidence="12" key="1">
    <citation type="submission" date="2019-11" db="EMBL/GenBank/DDBJ databases">
        <title>Microbial mats filling the niche in hypersaline microbial mats.</title>
        <authorList>
            <person name="Wong H.L."/>
            <person name="Macleod F.I."/>
            <person name="White R.A. III"/>
            <person name="Burns B.P."/>
        </authorList>
    </citation>
    <scope>NUCLEOTIDE SEQUENCE</scope>
    <source>
        <strain evidence="12">Rbin_158</strain>
    </source>
</reference>
<comment type="function">
    <text evidence="9">Part of the binding-protein-dependent transport system for D-xylose. Probably responsible for the translocation of the substrate across the membrane.</text>
</comment>
<dbReference type="CDD" id="cd06579">
    <property type="entry name" value="TM_PBP1_transp_AraH_like"/>
    <property type="match status" value="1"/>
</dbReference>
<evidence type="ECO:0000256" key="5">
    <source>
        <dbReference type="ARBA" id="ARBA00022597"/>
    </source>
</evidence>
<evidence type="ECO:0000256" key="10">
    <source>
        <dbReference type="ARBA" id="ARBA00035686"/>
    </source>
</evidence>
<dbReference type="AlphaFoldDB" id="A0A9D5Q5T5"/>
<feature type="transmembrane region" description="Helical" evidence="11">
    <location>
        <begin position="42"/>
        <end position="60"/>
    </location>
</feature>
<dbReference type="Pfam" id="PF02653">
    <property type="entry name" value="BPD_transp_2"/>
    <property type="match status" value="1"/>
</dbReference>
<evidence type="ECO:0000256" key="9">
    <source>
        <dbReference type="ARBA" id="ARBA00035611"/>
    </source>
</evidence>
<dbReference type="Proteomes" id="UP000649604">
    <property type="component" value="Unassembled WGS sequence"/>
</dbReference>
<dbReference type="InterPro" id="IPR001851">
    <property type="entry name" value="ABC_transp_permease"/>
</dbReference>
<dbReference type="PANTHER" id="PTHR32196">
    <property type="entry name" value="ABC TRANSPORTER PERMEASE PROTEIN YPHD-RELATED-RELATED"/>
    <property type="match status" value="1"/>
</dbReference>
<keyword evidence="4" id="KW-0997">Cell inner membrane</keyword>
<comment type="caution">
    <text evidence="12">The sequence shown here is derived from an EMBL/GenBank/DDBJ whole genome shotgun (WGS) entry which is preliminary data.</text>
</comment>
<sequence length="148" mass="15392">MIILLLLLTFIATKTEFGRSIYAIGGNREAAKYSGLNIRKTLLFVFVVSGFLSSIAGRILTARLNAGTVSAGTMAELDAIAAAVIGGASLAGGIGTVPGAMLGALIMASLDNGMSMMNTEAFWQYIVKGGILVIAVWVDVYTNKRGEG</sequence>
<keyword evidence="2" id="KW-0813">Transport</keyword>
<evidence type="ECO:0000256" key="1">
    <source>
        <dbReference type="ARBA" id="ARBA00004651"/>
    </source>
</evidence>
<keyword evidence="8 11" id="KW-0472">Membrane</keyword>
<evidence type="ECO:0000256" key="11">
    <source>
        <dbReference type="SAM" id="Phobius"/>
    </source>
</evidence>
<dbReference type="GO" id="GO:0005886">
    <property type="term" value="C:plasma membrane"/>
    <property type="evidence" value="ECO:0007669"/>
    <property type="project" value="UniProtKB-SubCell"/>
</dbReference>
<comment type="subcellular location">
    <subcellularLocation>
        <location evidence="1">Cell membrane</location>
        <topology evidence="1">Multi-pass membrane protein</topology>
    </subcellularLocation>
</comment>
<feature type="transmembrane region" description="Helical" evidence="11">
    <location>
        <begin position="122"/>
        <end position="142"/>
    </location>
</feature>
<evidence type="ECO:0000313" key="12">
    <source>
        <dbReference type="EMBL" id="MBD3324582.1"/>
    </source>
</evidence>
<accession>A0A9D5Q5T5</accession>
<keyword evidence="7 11" id="KW-1133">Transmembrane helix</keyword>